<dbReference type="Gene3D" id="2.60.40.10">
    <property type="entry name" value="Immunoglobulins"/>
    <property type="match status" value="1"/>
</dbReference>
<proteinExistence type="predicted"/>
<dbReference type="Proteomes" id="UP001165498">
    <property type="component" value="Unassembled WGS sequence"/>
</dbReference>
<feature type="chain" id="PRO_5046546460" evidence="1">
    <location>
        <begin position="23"/>
        <end position="252"/>
    </location>
</feature>
<feature type="signal peptide" evidence="1">
    <location>
        <begin position="1"/>
        <end position="22"/>
    </location>
</feature>
<evidence type="ECO:0000313" key="2">
    <source>
        <dbReference type="EMBL" id="MCQ4166668.1"/>
    </source>
</evidence>
<name>A0ABT1QWL1_9GAMM</name>
<dbReference type="RefSeq" id="WP_255915855.1">
    <property type="nucleotide sequence ID" value="NZ_JANFQO010000019.1"/>
</dbReference>
<organism evidence="2 3">
    <name type="scientific">Tahibacter harae</name>
    <dbReference type="NCBI Taxonomy" id="2963937"/>
    <lineage>
        <taxon>Bacteria</taxon>
        <taxon>Pseudomonadati</taxon>
        <taxon>Pseudomonadota</taxon>
        <taxon>Gammaproteobacteria</taxon>
        <taxon>Lysobacterales</taxon>
        <taxon>Rhodanobacteraceae</taxon>
        <taxon>Tahibacter</taxon>
    </lineage>
</organism>
<evidence type="ECO:0000313" key="3">
    <source>
        <dbReference type="Proteomes" id="UP001165498"/>
    </source>
</evidence>
<sequence>MHCAIRLLPGILLLSGAAGARADLVPSPGQLDFRYQAVGTTSEPKATTLINTGSQSLNIVAVTPASGVYARAGGTCGAAPFSLAPQASCTIGHTFTPTSAKLFYQTLTVTLSGGSSVNFGLAGEGALGYLEITPPSIWYLPVPVGSSSPELTASLFNNRVVPMHVLQFLPSPVVNAFVRTGGTCPEPPFEVSAFGGCTLAYTFRPTAVGLASMTLDIMGSSGSFVLALAGEGLPELPLFGDGFEAAAPAPVP</sequence>
<protein>
    <submittedName>
        <fullName evidence="2">Choice-of-anchor D domain-containing protein</fullName>
    </submittedName>
</protein>
<keyword evidence="1" id="KW-0732">Signal</keyword>
<dbReference type="NCBIfam" id="NF012200">
    <property type="entry name" value="choice_anch_D"/>
    <property type="match status" value="1"/>
</dbReference>
<dbReference type="EMBL" id="JANFQO010000019">
    <property type="protein sequence ID" value="MCQ4166668.1"/>
    <property type="molecule type" value="Genomic_DNA"/>
</dbReference>
<accession>A0ABT1QWL1</accession>
<keyword evidence="3" id="KW-1185">Reference proteome</keyword>
<comment type="caution">
    <text evidence="2">The sequence shown here is derived from an EMBL/GenBank/DDBJ whole genome shotgun (WGS) entry which is preliminary data.</text>
</comment>
<evidence type="ECO:0000256" key="1">
    <source>
        <dbReference type="SAM" id="SignalP"/>
    </source>
</evidence>
<dbReference type="InterPro" id="IPR013783">
    <property type="entry name" value="Ig-like_fold"/>
</dbReference>
<gene>
    <name evidence="2" type="ORF">NM961_18295</name>
</gene>
<reference evidence="2" key="1">
    <citation type="submission" date="2022-07" db="EMBL/GenBank/DDBJ databases">
        <title>Tahibacter sp., a new gammaproteobacterium isolated from the silt sample collected at pig farm.</title>
        <authorList>
            <person name="Chen H."/>
        </authorList>
    </citation>
    <scope>NUCLEOTIDE SEQUENCE</scope>
    <source>
        <strain evidence="2">P2K</strain>
    </source>
</reference>